<sequence length="68" mass="8071">MSSIRKIDSEKNLPNCPWVMRLENSINFIFKQSKILMKNLMLEVVYFFAFLLSLVEQMIAIPTKPYQE</sequence>
<keyword evidence="1" id="KW-0812">Transmembrane</keyword>
<accession>A0A2P2J2M9</accession>
<name>A0A2P2J2M9_RHIMU</name>
<dbReference type="AlphaFoldDB" id="A0A2P2J2M9"/>
<keyword evidence="1" id="KW-0472">Membrane</keyword>
<organism evidence="2">
    <name type="scientific">Rhizophora mucronata</name>
    <name type="common">Asiatic mangrove</name>
    <dbReference type="NCBI Taxonomy" id="61149"/>
    <lineage>
        <taxon>Eukaryota</taxon>
        <taxon>Viridiplantae</taxon>
        <taxon>Streptophyta</taxon>
        <taxon>Embryophyta</taxon>
        <taxon>Tracheophyta</taxon>
        <taxon>Spermatophyta</taxon>
        <taxon>Magnoliopsida</taxon>
        <taxon>eudicotyledons</taxon>
        <taxon>Gunneridae</taxon>
        <taxon>Pentapetalae</taxon>
        <taxon>rosids</taxon>
        <taxon>fabids</taxon>
        <taxon>Malpighiales</taxon>
        <taxon>Rhizophoraceae</taxon>
        <taxon>Rhizophora</taxon>
    </lineage>
</organism>
<proteinExistence type="predicted"/>
<protein>
    <submittedName>
        <fullName evidence="2">Uncharacterized protein</fullName>
    </submittedName>
</protein>
<keyword evidence="1" id="KW-1133">Transmembrane helix</keyword>
<dbReference type="EMBL" id="GGEC01007261">
    <property type="protein sequence ID" value="MBW87744.1"/>
    <property type="molecule type" value="Transcribed_RNA"/>
</dbReference>
<evidence type="ECO:0000313" key="2">
    <source>
        <dbReference type="EMBL" id="MBW87744.1"/>
    </source>
</evidence>
<evidence type="ECO:0000256" key="1">
    <source>
        <dbReference type="SAM" id="Phobius"/>
    </source>
</evidence>
<reference evidence="2" key="1">
    <citation type="submission" date="2018-02" db="EMBL/GenBank/DDBJ databases">
        <title>Rhizophora mucronata_Transcriptome.</title>
        <authorList>
            <person name="Meera S.P."/>
            <person name="Sreeshan A."/>
            <person name="Augustine A."/>
        </authorList>
    </citation>
    <scope>NUCLEOTIDE SEQUENCE</scope>
    <source>
        <tissue evidence="2">Leaf</tissue>
    </source>
</reference>
<feature type="transmembrane region" description="Helical" evidence="1">
    <location>
        <begin position="40"/>
        <end position="61"/>
    </location>
</feature>